<dbReference type="Pfam" id="PF08666">
    <property type="entry name" value="SAF"/>
    <property type="match status" value="1"/>
</dbReference>
<dbReference type="GO" id="GO:0016051">
    <property type="term" value="P:carbohydrate biosynthetic process"/>
    <property type="evidence" value="ECO:0007669"/>
    <property type="project" value="InterPro"/>
</dbReference>
<organism evidence="3 4">
    <name type="scientific">Candidatus Segetimicrobium genomatis</name>
    <dbReference type="NCBI Taxonomy" id="2569760"/>
    <lineage>
        <taxon>Bacteria</taxon>
        <taxon>Bacillati</taxon>
        <taxon>Candidatus Sysuimicrobiota</taxon>
        <taxon>Candidatus Sysuimicrobiia</taxon>
        <taxon>Candidatus Sysuimicrobiales</taxon>
        <taxon>Candidatus Segetimicrobiaceae</taxon>
        <taxon>Candidatus Segetimicrobium</taxon>
    </lineage>
</organism>
<dbReference type="Proteomes" id="UP000319353">
    <property type="component" value="Unassembled WGS sequence"/>
</dbReference>
<comment type="caution">
    <text evidence="3">The sequence shown here is derived from an EMBL/GenBank/DDBJ whole genome shotgun (WGS) entry which is preliminary data.</text>
</comment>
<dbReference type="InterPro" id="IPR013974">
    <property type="entry name" value="SAF"/>
</dbReference>
<dbReference type="Gene3D" id="3.90.550.10">
    <property type="entry name" value="Spore Coat Polysaccharide Biosynthesis Protein SpsA, Chain A"/>
    <property type="match status" value="1"/>
</dbReference>
<sequence>MLPQAGSRCISATVGNGGRSVGVRSLRGSRYGPQGDTAGAGKLFARWGGDNSSPAPAAQGHRNDREQVEPPPLPFPVEPATVRTVIVIPARGGSKRLPWKNLLAVRGVSLVARAVVAAREFATSTLHGRANIIVDTDSHEIAEEGRRWGAAVPFLRPPELAGDATSTIENVVFLLERLADQLPPTDAVVLLQPTSPLRRAEDITRCWAKFDPAKSPSVVSVTARSHPGELLEQREEDGTLQWAPGLPQQAVAPSYYVNGAVYITTPAFLRHHRAFVVPGCTRGVPLLPQRSIDIDTAGDLALADAMLAQTETPVVHVGDRQIGGGADCFIIAEAGINHNGDVDLAHGLVDAAAEAGADAVKFQTFDPEHVVSRRDESLLAMGRKLALAPDAFAQLRAHAIARHLMFLSTPFDAGSADLLDSIGVPAFKIPSGEITNPPFLAHVARKGKPMLISTGMASLPEVVDALDIVRAHGNPPVALFHCVSNYPAAPQECNLRAMGTMRSLLHVPVGWSDHSEGITLGVAAVAMGAELLEKHVTLDRSLPGPDHQASLEPAEVRALVKEVRATQAALGDGVKAPATSELTTARWARRSLHAARDLEVGDVLAMSDLVLLRPGSGIPASHAGPLVGRRLRARVPGGALLREADLE</sequence>
<dbReference type="Pfam" id="PF03102">
    <property type="entry name" value="NeuB"/>
    <property type="match status" value="1"/>
</dbReference>
<feature type="domain" description="AFP-like" evidence="2">
    <location>
        <begin position="591"/>
        <end position="647"/>
    </location>
</feature>
<evidence type="ECO:0000259" key="2">
    <source>
        <dbReference type="PROSITE" id="PS50844"/>
    </source>
</evidence>
<dbReference type="InterPro" id="IPR036732">
    <property type="entry name" value="AFP_Neu5c_C_sf"/>
</dbReference>
<dbReference type="EMBL" id="VBAL01000009">
    <property type="protein sequence ID" value="TMJ06753.1"/>
    <property type="molecule type" value="Genomic_DNA"/>
</dbReference>
<dbReference type="Pfam" id="PF02348">
    <property type="entry name" value="CTP_transf_3"/>
    <property type="match status" value="1"/>
</dbReference>
<dbReference type="GO" id="GO:0047444">
    <property type="term" value="F:N-acylneuraminate-9-phosphate synthase activity"/>
    <property type="evidence" value="ECO:0007669"/>
    <property type="project" value="TreeGrafter"/>
</dbReference>
<evidence type="ECO:0000256" key="1">
    <source>
        <dbReference type="SAM" id="MobiDB-lite"/>
    </source>
</evidence>
<evidence type="ECO:0000313" key="4">
    <source>
        <dbReference type="Proteomes" id="UP000319353"/>
    </source>
</evidence>
<feature type="compositionally biased region" description="Low complexity" evidence="1">
    <location>
        <begin position="21"/>
        <end position="32"/>
    </location>
</feature>
<proteinExistence type="predicted"/>
<dbReference type="Gene3D" id="3.90.1210.10">
    <property type="entry name" value="Antifreeze-like/N-acetylneuraminic acid synthase C-terminal domain"/>
    <property type="match status" value="1"/>
</dbReference>
<dbReference type="CDD" id="cd02513">
    <property type="entry name" value="CMP-NeuAc_Synthase"/>
    <property type="match status" value="1"/>
</dbReference>
<dbReference type="Gene3D" id="3.20.20.70">
    <property type="entry name" value="Aldolase class I"/>
    <property type="match status" value="1"/>
</dbReference>
<dbReference type="CDD" id="cd11615">
    <property type="entry name" value="SAF_NeuB_like"/>
    <property type="match status" value="1"/>
</dbReference>
<gene>
    <name evidence="3" type="ORF">E6H01_00705</name>
</gene>
<dbReference type="InterPro" id="IPR013785">
    <property type="entry name" value="Aldolase_TIM"/>
</dbReference>
<accession>A0A537LFG2</accession>
<name>A0A537LFG2_9BACT</name>
<dbReference type="InterPro" id="IPR003329">
    <property type="entry name" value="Cytidylyl_trans"/>
</dbReference>
<dbReference type="PANTHER" id="PTHR42966:SF1">
    <property type="entry name" value="SIALIC ACID SYNTHASE"/>
    <property type="match status" value="1"/>
</dbReference>
<feature type="region of interest" description="Disordered" evidence="1">
    <location>
        <begin position="21"/>
        <end position="76"/>
    </location>
</feature>
<dbReference type="SUPFAM" id="SSF53448">
    <property type="entry name" value="Nucleotide-diphospho-sugar transferases"/>
    <property type="match status" value="1"/>
</dbReference>
<dbReference type="SUPFAM" id="SSF51269">
    <property type="entry name" value="AFP III-like domain"/>
    <property type="match status" value="1"/>
</dbReference>
<protein>
    <recommendedName>
        <fullName evidence="2">AFP-like domain-containing protein</fullName>
    </recommendedName>
</protein>
<dbReference type="InterPro" id="IPR029044">
    <property type="entry name" value="Nucleotide-diphossugar_trans"/>
</dbReference>
<dbReference type="InterPro" id="IPR006190">
    <property type="entry name" value="SAF_AFP_Neu5Ac"/>
</dbReference>
<dbReference type="PANTHER" id="PTHR42966">
    <property type="entry name" value="N-ACETYLNEURAMINATE SYNTHASE"/>
    <property type="match status" value="1"/>
</dbReference>
<dbReference type="SMART" id="SM00858">
    <property type="entry name" value="SAF"/>
    <property type="match status" value="1"/>
</dbReference>
<dbReference type="InterPro" id="IPR057736">
    <property type="entry name" value="SAF_PseI/NeuA/NeuB"/>
</dbReference>
<dbReference type="AlphaFoldDB" id="A0A537LFG2"/>
<dbReference type="InterPro" id="IPR051690">
    <property type="entry name" value="PseI-like"/>
</dbReference>
<dbReference type="SUPFAM" id="SSF51569">
    <property type="entry name" value="Aldolase"/>
    <property type="match status" value="1"/>
</dbReference>
<evidence type="ECO:0000313" key="3">
    <source>
        <dbReference type="EMBL" id="TMJ06753.1"/>
    </source>
</evidence>
<reference evidence="3 4" key="1">
    <citation type="journal article" date="2019" name="Nat. Microbiol.">
        <title>Mediterranean grassland soil C-N compound turnover is dependent on rainfall and depth, and is mediated by genomically divergent microorganisms.</title>
        <authorList>
            <person name="Diamond S."/>
            <person name="Andeer P.F."/>
            <person name="Li Z."/>
            <person name="Crits-Christoph A."/>
            <person name="Burstein D."/>
            <person name="Anantharaman K."/>
            <person name="Lane K.R."/>
            <person name="Thomas B.C."/>
            <person name="Pan C."/>
            <person name="Northen T.R."/>
            <person name="Banfield J.F."/>
        </authorList>
    </citation>
    <scope>NUCLEOTIDE SEQUENCE [LARGE SCALE GENOMIC DNA]</scope>
    <source>
        <strain evidence="3">NP_4</strain>
    </source>
</reference>
<dbReference type="PROSITE" id="PS50844">
    <property type="entry name" value="AFP_LIKE"/>
    <property type="match status" value="1"/>
</dbReference>
<dbReference type="InterPro" id="IPR013132">
    <property type="entry name" value="PseI/NeuA/B-like_N"/>
</dbReference>